<dbReference type="AlphaFoldDB" id="A0A066VIE8"/>
<dbReference type="GO" id="GO:0046872">
    <property type="term" value="F:metal ion binding"/>
    <property type="evidence" value="ECO:0007669"/>
    <property type="project" value="UniProtKB-KW"/>
</dbReference>
<dbReference type="OrthoDB" id="4243at2759"/>
<comment type="function">
    <text evidence="10">Lyase that catalyzes the covalent linking of the heme group to the cytochrome C apoprotein to produce the mature functional cytochrome.</text>
</comment>
<keyword evidence="4 10" id="KW-0479">Metal-binding</keyword>
<feature type="compositionally biased region" description="Low complexity" evidence="11">
    <location>
        <begin position="176"/>
        <end position="187"/>
    </location>
</feature>
<dbReference type="HOGENOM" id="CLU_1016304_0_0_1"/>
<dbReference type="RefSeq" id="XP_013241272.1">
    <property type="nucleotide sequence ID" value="XM_013385818.1"/>
</dbReference>
<dbReference type="GeneID" id="25265072"/>
<keyword evidence="3 10" id="KW-0349">Heme</keyword>
<comment type="similarity">
    <text evidence="2 10">Belongs to the cytochrome c-type heme lyase family.</text>
</comment>
<dbReference type="InParanoid" id="A0A066VIE8"/>
<feature type="compositionally biased region" description="Low complexity" evidence="11">
    <location>
        <begin position="73"/>
        <end position="94"/>
    </location>
</feature>
<dbReference type="EC" id="4.4.1.17" evidence="10"/>
<evidence type="ECO:0000256" key="3">
    <source>
        <dbReference type="ARBA" id="ARBA00022617"/>
    </source>
</evidence>
<keyword evidence="8 10" id="KW-0472">Membrane</keyword>
<comment type="caution">
    <text evidence="12">The sequence shown here is derived from an EMBL/GenBank/DDBJ whole genome shotgun (WGS) entry which is preliminary data.</text>
</comment>
<dbReference type="PANTHER" id="PTHR12743:SF3">
    <property type="entry name" value="HOLOCYTOCHROME-C SYNTHASE"/>
    <property type="match status" value="1"/>
</dbReference>
<keyword evidence="13" id="KW-1185">Reference proteome</keyword>
<name>A0A066VIE8_TILAU</name>
<reference evidence="12 13" key="1">
    <citation type="submission" date="2014-05" db="EMBL/GenBank/DDBJ databases">
        <title>Draft genome sequence of a rare smut relative, Tilletiaria anomala UBC 951.</title>
        <authorList>
            <consortium name="DOE Joint Genome Institute"/>
            <person name="Toome M."/>
            <person name="Kuo A."/>
            <person name="Henrissat B."/>
            <person name="Lipzen A."/>
            <person name="Tritt A."/>
            <person name="Yoshinaga Y."/>
            <person name="Zane M."/>
            <person name="Barry K."/>
            <person name="Grigoriev I.V."/>
            <person name="Spatafora J.W."/>
            <person name="Aimea M.C."/>
        </authorList>
    </citation>
    <scope>NUCLEOTIDE SEQUENCE [LARGE SCALE GENOMIC DNA]</scope>
    <source>
        <strain evidence="12 13">UBC 951</strain>
    </source>
</reference>
<gene>
    <name evidence="12" type="ORF">K437DRAFT_258768</name>
</gene>
<evidence type="ECO:0000256" key="9">
    <source>
        <dbReference type="ARBA" id="ARBA00023239"/>
    </source>
</evidence>
<comment type="subcellular location">
    <subcellularLocation>
        <location evidence="1 10">Mitochondrion inner membrane</location>
    </subcellularLocation>
</comment>
<sequence>MTSVYSNESNQSVISALLVHRIDSGVLLSAGDLRRLQAARNASEGPAAASKANLLHPAPIIGSNPPPGCPMHASSPSSSSPSSSSRTPASTGSSQLKRALPTSFAALSSKASGSMSSASGDACPVPHDQRDAYMASQGQNKKIAEQLNPLNNMPELAQSAMSSKQHSLLSTERTLSSIPRSVVSPSPGASPYDAPTPPGACPVAHDVKGKGKEEAVHGQVSHWEYPSPQQFYNALVRKGWETPEEHVDMMVLIHNFLNERAWQEVIEWERLAGT</sequence>
<keyword evidence="5 10" id="KW-0999">Mitochondrion inner membrane</keyword>
<keyword evidence="7 10" id="KW-0496">Mitochondrion</keyword>
<protein>
    <recommendedName>
        <fullName evidence="10">Holocytochrome c-type synthase</fullName>
        <ecNumber evidence="10">4.4.1.17</ecNumber>
    </recommendedName>
</protein>
<feature type="region of interest" description="Disordered" evidence="11">
    <location>
        <begin position="168"/>
        <end position="194"/>
    </location>
</feature>
<feature type="region of interest" description="Disordered" evidence="11">
    <location>
        <begin position="57"/>
        <end position="99"/>
    </location>
</feature>
<evidence type="ECO:0000256" key="11">
    <source>
        <dbReference type="SAM" id="MobiDB-lite"/>
    </source>
</evidence>
<dbReference type="EMBL" id="JMSN01000095">
    <property type="protein sequence ID" value="KDN40088.1"/>
    <property type="molecule type" value="Genomic_DNA"/>
</dbReference>
<dbReference type="PROSITE" id="PS00821">
    <property type="entry name" value="CYTO_HEME_LYASE_1"/>
    <property type="match status" value="1"/>
</dbReference>
<evidence type="ECO:0000256" key="2">
    <source>
        <dbReference type="ARBA" id="ARBA00007255"/>
    </source>
</evidence>
<keyword evidence="9 10" id="KW-0456">Lyase</keyword>
<dbReference type="GO" id="GO:0004408">
    <property type="term" value="F:holocytochrome-c synthase activity"/>
    <property type="evidence" value="ECO:0007669"/>
    <property type="project" value="UniProtKB-EC"/>
</dbReference>
<evidence type="ECO:0000256" key="5">
    <source>
        <dbReference type="ARBA" id="ARBA00022792"/>
    </source>
</evidence>
<dbReference type="Proteomes" id="UP000027361">
    <property type="component" value="Unassembled WGS sequence"/>
</dbReference>
<evidence type="ECO:0000256" key="7">
    <source>
        <dbReference type="ARBA" id="ARBA00023128"/>
    </source>
</evidence>
<dbReference type="STRING" id="1037660.A0A066VIE8"/>
<evidence type="ECO:0000313" key="13">
    <source>
        <dbReference type="Proteomes" id="UP000027361"/>
    </source>
</evidence>
<evidence type="ECO:0000256" key="6">
    <source>
        <dbReference type="ARBA" id="ARBA00023004"/>
    </source>
</evidence>
<evidence type="ECO:0000256" key="1">
    <source>
        <dbReference type="ARBA" id="ARBA00004273"/>
    </source>
</evidence>
<dbReference type="Pfam" id="PF01265">
    <property type="entry name" value="Cyto_heme_lyase"/>
    <property type="match status" value="2"/>
</dbReference>
<evidence type="ECO:0000256" key="4">
    <source>
        <dbReference type="ARBA" id="ARBA00022723"/>
    </source>
</evidence>
<evidence type="ECO:0000313" key="12">
    <source>
        <dbReference type="EMBL" id="KDN40088.1"/>
    </source>
</evidence>
<accession>A0A066VIE8</accession>
<dbReference type="GO" id="GO:0005743">
    <property type="term" value="C:mitochondrial inner membrane"/>
    <property type="evidence" value="ECO:0007669"/>
    <property type="project" value="UniProtKB-SubCell"/>
</dbReference>
<organism evidence="12 13">
    <name type="scientific">Tilletiaria anomala (strain ATCC 24038 / CBS 436.72 / UBC 951)</name>
    <dbReference type="NCBI Taxonomy" id="1037660"/>
    <lineage>
        <taxon>Eukaryota</taxon>
        <taxon>Fungi</taxon>
        <taxon>Dikarya</taxon>
        <taxon>Basidiomycota</taxon>
        <taxon>Ustilaginomycotina</taxon>
        <taxon>Exobasidiomycetes</taxon>
        <taxon>Georgefischeriales</taxon>
        <taxon>Tilletiariaceae</taxon>
        <taxon>Tilletiaria</taxon>
    </lineage>
</organism>
<comment type="catalytic activity">
    <reaction evidence="10">
        <text>holo-[cytochrome c] = apo-[cytochrome c] + heme b</text>
        <dbReference type="Rhea" id="RHEA:22648"/>
        <dbReference type="Rhea" id="RHEA-COMP:10725"/>
        <dbReference type="Rhea" id="RHEA-COMP:10726"/>
        <dbReference type="ChEBI" id="CHEBI:29950"/>
        <dbReference type="ChEBI" id="CHEBI:60344"/>
        <dbReference type="ChEBI" id="CHEBI:83739"/>
        <dbReference type="EC" id="4.4.1.17"/>
    </reaction>
</comment>
<dbReference type="PANTHER" id="PTHR12743">
    <property type="entry name" value="CYTOCHROME C1 HEME LYASE"/>
    <property type="match status" value="1"/>
</dbReference>
<evidence type="ECO:0000256" key="10">
    <source>
        <dbReference type="RuleBase" id="RU363130"/>
    </source>
</evidence>
<evidence type="ECO:0000256" key="8">
    <source>
        <dbReference type="ARBA" id="ARBA00023136"/>
    </source>
</evidence>
<proteinExistence type="inferred from homology"/>
<keyword evidence="6 10" id="KW-0408">Iron</keyword>
<dbReference type="InterPro" id="IPR000511">
    <property type="entry name" value="Holocyt_c/c1_synthase"/>
</dbReference>